<feature type="compositionally biased region" description="Basic and acidic residues" evidence="1">
    <location>
        <begin position="388"/>
        <end position="419"/>
    </location>
</feature>
<feature type="compositionally biased region" description="Acidic residues" evidence="1">
    <location>
        <begin position="137"/>
        <end position="151"/>
    </location>
</feature>
<dbReference type="Pfam" id="PF13370">
    <property type="entry name" value="Fer4_13"/>
    <property type="match status" value="1"/>
</dbReference>
<gene>
    <name evidence="2" type="ORF">PAUS00366_LOCUS11743</name>
</gene>
<organism evidence="2">
    <name type="scientific">Pseudo-nitzschia australis</name>
    <dbReference type="NCBI Taxonomy" id="44445"/>
    <lineage>
        <taxon>Eukaryota</taxon>
        <taxon>Sar</taxon>
        <taxon>Stramenopiles</taxon>
        <taxon>Ochrophyta</taxon>
        <taxon>Bacillariophyta</taxon>
        <taxon>Bacillariophyceae</taxon>
        <taxon>Bacillariophycidae</taxon>
        <taxon>Bacillariales</taxon>
        <taxon>Bacillariaceae</taxon>
        <taxon>Pseudo-nitzschia</taxon>
    </lineage>
</organism>
<dbReference type="PANTHER" id="PTHR45295">
    <property type="entry name" value="CHAPERONE PROTEIN DNAJ C76, CHLOROPLASTIC"/>
    <property type="match status" value="1"/>
</dbReference>
<feature type="region of interest" description="Disordered" evidence="1">
    <location>
        <begin position="119"/>
        <end position="151"/>
    </location>
</feature>
<feature type="region of interest" description="Disordered" evidence="1">
    <location>
        <begin position="387"/>
        <end position="419"/>
    </location>
</feature>
<dbReference type="PANTHER" id="PTHR45295:SF1">
    <property type="entry name" value="CHAPERONE PROTEIN DNAJ C76, CHLOROPLASTIC"/>
    <property type="match status" value="1"/>
</dbReference>
<dbReference type="EMBL" id="HBIX01016207">
    <property type="protein sequence ID" value="CAE0718989.1"/>
    <property type="molecule type" value="Transcribed_RNA"/>
</dbReference>
<dbReference type="Gene3D" id="3.30.70.20">
    <property type="match status" value="1"/>
</dbReference>
<protein>
    <submittedName>
        <fullName evidence="2">Uncharacterized protein</fullName>
    </submittedName>
</protein>
<evidence type="ECO:0000256" key="1">
    <source>
        <dbReference type="SAM" id="MobiDB-lite"/>
    </source>
</evidence>
<accession>A0A7S4AKR0</accession>
<dbReference type="SUPFAM" id="SSF54862">
    <property type="entry name" value="4Fe-4S ferredoxins"/>
    <property type="match status" value="1"/>
</dbReference>
<proteinExistence type="predicted"/>
<evidence type="ECO:0000313" key="2">
    <source>
        <dbReference type="EMBL" id="CAE0718989.1"/>
    </source>
</evidence>
<name>A0A7S4AKR0_9STRA</name>
<dbReference type="AlphaFoldDB" id="A0A7S4AKR0"/>
<sequence>MLTDTMTKWNHSSKMVSQKRRRTTTVFAAITIRSMIVFLALLSYSSSFSVSSGQKNTRCASSSKDCSEFISLRIHSKLCMSDGWNDGDNDSNKWQTSNDDGISDWEETLARKNDDGFWSTYESSEEEDSSSDSANSSDEDDNGSSDQEFQDDSELWLDTIAAISAEEIEFNQKENERADKVRQMQEWGFDDETIKNTFEIEVDDSLETKDEVAGMKEYREDVYDYEEDEDDWNVVESHTRVDRDSETGESIRQQMVYVDEHTCIGCTNCAMIAQSTFFMEDEHGRARVFNQWGDDDDTIACAIETCPVDCIHYVQYDELVRLETDRRGQNINFKARFVNQGEAGNRVTVGARAYTAPQVISGNTGSRCNNCPSRGCKNCPMFGVGKNPEFEKREQKRKEKIERNRLSKQREEESKSADL</sequence>
<reference evidence="2" key="1">
    <citation type="submission" date="2021-01" db="EMBL/GenBank/DDBJ databases">
        <authorList>
            <person name="Corre E."/>
            <person name="Pelletier E."/>
            <person name="Niang G."/>
            <person name="Scheremetjew M."/>
            <person name="Finn R."/>
            <person name="Kale V."/>
            <person name="Holt S."/>
            <person name="Cochrane G."/>
            <person name="Meng A."/>
            <person name="Brown T."/>
            <person name="Cohen L."/>
        </authorList>
    </citation>
    <scope>NUCLEOTIDE SEQUENCE</scope>
    <source>
        <strain evidence="2">10249 10 AB</strain>
    </source>
</reference>